<sequence length="70" mass="7540">MAHVTPSHLASFAHKGNLLRGKNAAKDLDSPARTMSPVKLTKSLTRESTVSTASRKKSGLRALFSFGPFK</sequence>
<evidence type="ECO:0000313" key="3">
    <source>
        <dbReference type="Proteomes" id="UP001212152"/>
    </source>
</evidence>
<evidence type="ECO:0000313" key="2">
    <source>
        <dbReference type="EMBL" id="KAJ3172769.1"/>
    </source>
</evidence>
<comment type="caution">
    <text evidence="2">The sequence shown here is derived from an EMBL/GenBank/DDBJ whole genome shotgun (WGS) entry which is preliminary data.</text>
</comment>
<proteinExistence type="predicted"/>
<dbReference type="EMBL" id="JADGJQ010000077">
    <property type="protein sequence ID" value="KAJ3172769.1"/>
    <property type="molecule type" value="Genomic_DNA"/>
</dbReference>
<dbReference type="Proteomes" id="UP001212152">
    <property type="component" value="Unassembled WGS sequence"/>
</dbReference>
<organism evidence="2 3">
    <name type="scientific">Geranomyces variabilis</name>
    <dbReference type="NCBI Taxonomy" id="109894"/>
    <lineage>
        <taxon>Eukaryota</taxon>
        <taxon>Fungi</taxon>
        <taxon>Fungi incertae sedis</taxon>
        <taxon>Chytridiomycota</taxon>
        <taxon>Chytridiomycota incertae sedis</taxon>
        <taxon>Chytridiomycetes</taxon>
        <taxon>Spizellomycetales</taxon>
        <taxon>Powellomycetaceae</taxon>
        <taxon>Geranomyces</taxon>
    </lineage>
</organism>
<protein>
    <submittedName>
        <fullName evidence="2">Uncharacterized protein</fullName>
    </submittedName>
</protein>
<keyword evidence="3" id="KW-1185">Reference proteome</keyword>
<feature type="region of interest" description="Disordered" evidence="1">
    <location>
        <begin position="23"/>
        <end position="53"/>
    </location>
</feature>
<accession>A0AAD5XN09</accession>
<feature type="compositionally biased region" description="Polar residues" evidence="1">
    <location>
        <begin position="42"/>
        <end position="53"/>
    </location>
</feature>
<dbReference type="AlphaFoldDB" id="A0AAD5XN09"/>
<gene>
    <name evidence="2" type="ORF">HDU87_007857</name>
</gene>
<name>A0AAD5XN09_9FUNG</name>
<evidence type="ECO:0000256" key="1">
    <source>
        <dbReference type="SAM" id="MobiDB-lite"/>
    </source>
</evidence>
<reference evidence="2" key="1">
    <citation type="submission" date="2020-05" db="EMBL/GenBank/DDBJ databases">
        <title>Phylogenomic resolution of chytrid fungi.</title>
        <authorList>
            <person name="Stajich J.E."/>
            <person name="Amses K."/>
            <person name="Simmons R."/>
            <person name="Seto K."/>
            <person name="Myers J."/>
            <person name="Bonds A."/>
            <person name="Quandt C.A."/>
            <person name="Barry K."/>
            <person name="Liu P."/>
            <person name="Grigoriev I."/>
            <person name="Longcore J.E."/>
            <person name="James T.Y."/>
        </authorList>
    </citation>
    <scope>NUCLEOTIDE SEQUENCE</scope>
    <source>
        <strain evidence="2">JEL0379</strain>
    </source>
</reference>